<dbReference type="KEGG" id="rjg:CCGE525_34245"/>
<evidence type="ECO:0000313" key="1">
    <source>
        <dbReference type="EMBL" id="AYG63907.1"/>
    </source>
</evidence>
<keyword evidence="1" id="KW-0614">Plasmid</keyword>
<geneLocation type="plasmid" evidence="2">
    <name>prccge525b</name>
</geneLocation>
<gene>
    <name evidence="1" type="ORF">CCGE525_34245</name>
</gene>
<dbReference type="OrthoDB" id="8103752at2"/>
<keyword evidence="2" id="KW-1185">Reference proteome</keyword>
<accession>A0A387G272</accession>
<protein>
    <submittedName>
        <fullName evidence="1">Uncharacterized protein</fullName>
    </submittedName>
</protein>
<sequence length="63" mass="7539">MGATELYPVSQRIYIPWWHRILGQLWSYEGYDYKKLFELPEGHRGRRRIRGLAEAETSSEIRA</sequence>
<dbReference type="EMBL" id="CP032696">
    <property type="protein sequence ID" value="AYG63907.1"/>
    <property type="molecule type" value="Genomic_DNA"/>
</dbReference>
<evidence type="ECO:0000313" key="2">
    <source>
        <dbReference type="Proteomes" id="UP000282195"/>
    </source>
</evidence>
<reference evidence="1 2" key="1">
    <citation type="submission" date="2018-10" db="EMBL/GenBank/DDBJ databases">
        <title>Rhizobium etli, R. leguminosarum and a new Rhizobium genospecies from Phaseolus dumosus.</title>
        <authorList>
            <person name="Ramirez-Puebla S.T."/>
            <person name="Rogel-Hernandez M.A."/>
            <person name="Guerrero G."/>
            <person name="Ormeno-Orrillo E."/>
            <person name="Martinez-Romero J.C."/>
            <person name="Negrete-Yankelevich S."/>
            <person name="Martinez-Romero E."/>
        </authorList>
    </citation>
    <scope>NUCLEOTIDE SEQUENCE [LARGE SCALE GENOMIC DNA]</scope>
    <source>
        <strain evidence="1 2">CCGE525</strain>
        <plasmid evidence="2">prccge525b</plasmid>
    </source>
</reference>
<dbReference type="AlphaFoldDB" id="A0A387G272"/>
<dbReference type="Proteomes" id="UP000282195">
    <property type="component" value="Plasmid pRCCGE525b"/>
</dbReference>
<organism evidence="1 2">
    <name type="scientific">Rhizobium jaguaris</name>
    <dbReference type="NCBI Taxonomy" id="1312183"/>
    <lineage>
        <taxon>Bacteria</taxon>
        <taxon>Pseudomonadati</taxon>
        <taxon>Pseudomonadota</taxon>
        <taxon>Alphaproteobacteria</taxon>
        <taxon>Hyphomicrobiales</taxon>
        <taxon>Rhizobiaceae</taxon>
        <taxon>Rhizobium/Agrobacterium group</taxon>
        <taxon>Rhizobium</taxon>
    </lineage>
</organism>
<name>A0A387G272_9HYPH</name>
<proteinExistence type="predicted"/>